<reference evidence="2" key="1">
    <citation type="journal article" date="2019" name="Int. J. Syst. Evol. Microbiol.">
        <title>Halobacteriovorax valvorus sp. nov., a novel prokaryotic predator isolated from coastal seawater of China.</title>
        <authorList>
            <person name="Chen M.-X."/>
        </authorList>
    </citation>
    <scope>NUCLEOTIDE SEQUENCE [LARGE SCALE GENOMIC DNA]</scope>
    <source>
        <strain evidence="2">BL9</strain>
    </source>
</reference>
<sequence length="278" mass="31825">MKNDVKLTPIQILVHGIDINMKSLESQNDALGLWAKQLRDFGVEFEICSSLTDEVSYYLDFNGEQLSLIDLKKSSKLTLDWAKELKSHLKKRYAVTKEPLFRALKLKGDDLAHNQIIDATMGTGKDACLLLSFKCNLICFERNPYVFALGLWAYLQACASDDEMIAQAFKNQMRLEYGQAYSSEIPAGYDRCFYDPMYESGKSKTKSALSRKEMETFKELVGSDQDQATILSELCKKFKLVCFKRPLKAPNLELPDDSRCQKVVYTGKSTRYERYFIP</sequence>
<gene>
    <name evidence="1" type="ORF">DAY19_12100</name>
</gene>
<dbReference type="PANTHER" id="PTHR36112">
    <property type="entry name" value="RIBOSOMAL RNA SMALL SUBUNIT METHYLTRANSFERASE J"/>
    <property type="match status" value="1"/>
</dbReference>
<organism evidence="1 2">
    <name type="scientific">Halobacteriovorax vibrionivorans</name>
    <dbReference type="NCBI Taxonomy" id="2152716"/>
    <lineage>
        <taxon>Bacteria</taxon>
        <taxon>Pseudomonadati</taxon>
        <taxon>Bdellovibrionota</taxon>
        <taxon>Bacteriovoracia</taxon>
        <taxon>Bacteriovoracales</taxon>
        <taxon>Halobacteriovoraceae</taxon>
        <taxon>Halobacteriovorax</taxon>
    </lineage>
</organism>
<evidence type="ECO:0000313" key="2">
    <source>
        <dbReference type="Proteomes" id="UP000443582"/>
    </source>
</evidence>
<dbReference type="Gene3D" id="3.40.50.150">
    <property type="entry name" value="Vaccinia Virus protein VP39"/>
    <property type="match status" value="1"/>
</dbReference>
<dbReference type="SUPFAM" id="SSF53335">
    <property type="entry name" value="S-adenosyl-L-methionine-dependent methyltransferases"/>
    <property type="match status" value="1"/>
</dbReference>
<protein>
    <recommendedName>
        <fullName evidence="3">SAM-dependent methyltransferase</fullName>
    </recommendedName>
</protein>
<comment type="caution">
    <text evidence="1">The sequence shown here is derived from an EMBL/GenBank/DDBJ whole genome shotgun (WGS) entry which is preliminary data.</text>
</comment>
<dbReference type="InterPro" id="IPR007536">
    <property type="entry name" value="16SrRNA_methylTrfase_J"/>
</dbReference>
<proteinExistence type="predicted"/>
<dbReference type="Proteomes" id="UP000443582">
    <property type="component" value="Unassembled WGS sequence"/>
</dbReference>
<evidence type="ECO:0008006" key="3">
    <source>
        <dbReference type="Google" id="ProtNLM"/>
    </source>
</evidence>
<name>A0ABY0ICQ0_9BACT</name>
<dbReference type="Pfam" id="PF04445">
    <property type="entry name" value="SAM_MT"/>
    <property type="match status" value="1"/>
</dbReference>
<dbReference type="RefSeq" id="WP_115362824.1">
    <property type="nucleotide sequence ID" value="NZ_QDKL01000003.1"/>
</dbReference>
<dbReference type="PANTHER" id="PTHR36112:SF1">
    <property type="entry name" value="RIBOSOMAL RNA SMALL SUBUNIT METHYLTRANSFERASE J"/>
    <property type="match status" value="1"/>
</dbReference>
<dbReference type="InterPro" id="IPR029063">
    <property type="entry name" value="SAM-dependent_MTases_sf"/>
</dbReference>
<accession>A0ABY0ICQ0</accession>
<dbReference type="EMBL" id="QDKL01000003">
    <property type="protein sequence ID" value="RZF20721.1"/>
    <property type="molecule type" value="Genomic_DNA"/>
</dbReference>
<keyword evidence="2" id="KW-1185">Reference proteome</keyword>
<evidence type="ECO:0000313" key="1">
    <source>
        <dbReference type="EMBL" id="RZF20721.1"/>
    </source>
</evidence>